<dbReference type="Pfam" id="PF03358">
    <property type="entry name" value="FMN_red"/>
    <property type="match status" value="1"/>
</dbReference>
<comment type="similarity">
    <text evidence="1 5">Belongs to the WrbA family.</text>
</comment>
<keyword evidence="8" id="KW-1185">Reference proteome</keyword>
<feature type="binding site" evidence="5">
    <location>
        <position position="140"/>
    </location>
    <ligand>
        <name>FMN</name>
        <dbReference type="ChEBI" id="CHEBI:58210"/>
    </ligand>
</feature>
<evidence type="ECO:0000313" key="7">
    <source>
        <dbReference type="EMBL" id="ATC65489.1"/>
    </source>
</evidence>
<feature type="binding site" evidence="5">
    <location>
        <position position="104"/>
    </location>
    <ligand>
        <name>substrate</name>
    </ligand>
</feature>
<dbReference type="GO" id="GO:0008753">
    <property type="term" value="F:NADPH dehydrogenase (quinone) activity"/>
    <property type="evidence" value="ECO:0007669"/>
    <property type="project" value="RHEA"/>
</dbReference>
<dbReference type="EMBL" id="CP023344">
    <property type="protein sequence ID" value="ATC65489.1"/>
    <property type="molecule type" value="Genomic_DNA"/>
</dbReference>
<dbReference type="GO" id="GO:0050136">
    <property type="term" value="F:NADH dehydrogenase (quinone) (non-electrogenic) activity"/>
    <property type="evidence" value="ECO:0007669"/>
    <property type="project" value="RHEA"/>
</dbReference>
<dbReference type="Proteomes" id="UP000217265">
    <property type="component" value="Chromosome"/>
</dbReference>
<dbReference type="GO" id="GO:0051287">
    <property type="term" value="F:NAD binding"/>
    <property type="evidence" value="ECO:0007669"/>
    <property type="project" value="UniProtKB-UniRule"/>
</dbReference>
<sequence length="206" mass="21240">MSTKIKVIFHSLYGHVYQLAEAIAASAREVPGVEVEVLQVAETLPAEVLGKMGALEAKKAFAHIPVADPKKLSEADAILLGSGTRFGSATSQMQGFFDATGGLWAAGALIGKVGGVFASSATQHGGQETTLISMQTFLFHHGMVVVGVPYAAKEQMTIAEISGGSPYGSSTITGGDGSRLPSANELAIARFQGKHTAQIAAKLAAK</sequence>
<feature type="binding site" evidence="5">
    <location>
        <begin position="84"/>
        <end position="86"/>
    </location>
    <ligand>
        <name>FMN</name>
        <dbReference type="ChEBI" id="CHEBI:58210"/>
    </ligand>
</feature>
<dbReference type="KEGG" id="vbh:CMV30_16910"/>
<proteinExistence type="inferred from homology"/>
<feature type="binding site" evidence="5">
    <location>
        <begin position="11"/>
        <end position="16"/>
    </location>
    <ligand>
        <name>FMN</name>
        <dbReference type="ChEBI" id="CHEBI:58210"/>
    </ligand>
</feature>
<dbReference type="OrthoDB" id="9801479at2"/>
<evidence type="ECO:0000256" key="4">
    <source>
        <dbReference type="ARBA" id="ARBA00023002"/>
    </source>
</evidence>
<dbReference type="HAMAP" id="MF_01017">
    <property type="entry name" value="NQOR"/>
    <property type="match status" value="1"/>
</dbReference>
<dbReference type="PROSITE" id="PS50902">
    <property type="entry name" value="FLAVODOXIN_LIKE"/>
    <property type="match status" value="1"/>
</dbReference>
<keyword evidence="2 5" id="KW-0285">Flavoprotein</keyword>
<evidence type="ECO:0000313" key="8">
    <source>
        <dbReference type="Proteomes" id="UP000217265"/>
    </source>
</evidence>
<name>A0A290QA06_9BACT</name>
<accession>A0A290QA06</accession>
<keyword evidence="5" id="KW-0547">Nucleotide-binding</keyword>
<keyword evidence="3 5" id="KW-0288">FMN</keyword>
<dbReference type="GO" id="GO:0050660">
    <property type="term" value="F:flavin adenine dinucleotide binding"/>
    <property type="evidence" value="ECO:0007669"/>
    <property type="project" value="UniProtKB-UniRule"/>
</dbReference>
<dbReference type="PANTHER" id="PTHR30546">
    <property type="entry name" value="FLAVODOXIN-RELATED PROTEIN WRBA-RELATED"/>
    <property type="match status" value="1"/>
</dbReference>
<dbReference type="SUPFAM" id="SSF52218">
    <property type="entry name" value="Flavoproteins"/>
    <property type="match status" value="1"/>
</dbReference>
<reference evidence="7 8" key="1">
    <citation type="submission" date="2017-09" db="EMBL/GenBank/DDBJ databases">
        <title>Complete genome sequence of Verrucomicrobial strain HZ-65, isolated from freshwater.</title>
        <authorList>
            <person name="Choi A."/>
        </authorList>
    </citation>
    <scope>NUCLEOTIDE SEQUENCE [LARGE SCALE GENOMIC DNA]</scope>
    <source>
        <strain evidence="7 8">HZ-65</strain>
    </source>
</reference>
<comment type="cofactor">
    <cofactor evidence="5">
        <name>FMN</name>
        <dbReference type="ChEBI" id="CHEBI:58210"/>
    </cofactor>
    <text evidence="5">Binds 1 FMN per monomer.</text>
</comment>
<feature type="domain" description="Flavodoxin-like" evidence="6">
    <location>
        <begin position="5"/>
        <end position="196"/>
    </location>
</feature>
<keyword evidence="5" id="KW-0520">NAD</keyword>
<comment type="catalytic activity">
    <reaction evidence="5">
        <text>a quinone + NADPH + H(+) = a quinol + NADP(+)</text>
        <dbReference type="Rhea" id="RHEA:46164"/>
        <dbReference type="ChEBI" id="CHEBI:15378"/>
        <dbReference type="ChEBI" id="CHEBI:24646"/>
        <dbReference type="ChEBI" id="CHEBI:57783"/>
        <dbReference type="ChEBI" id="CHEBI:58349"/>
        <dbReference type="ChEBI" id="CHEBI:132124"/>
        <dbReference type="EC" id="1.6.5.2"/>
    </reaction>
</comment>
<dbReference type="PANTHER" id="PTHR30546:SF23">
    <property type="entry name" value="FLAVOPROTEIN-LIKE PROTEIN YCP4-RELATED"/>
    <property type="match status" value="1"/>
</dbReference>
<dbReference type="EC" id="1.6.5.2" evidence="5"/>
<evidence type="ECO:0000256" key="1">
    <source>
        <dbReference type="ARBA" id="ARBA00006961"/>
    </source>
</evidence>
<dbReference type="RefSeq" id="WP_096057118.1">
    <property type="nucleotide sequence ID" value="NZ_CP023344.1"/>
</dbReference>
<dbReference type="InterPro" id="IPR029039">
    <property type="entry name" value="Flavoprotein-like_sf"/>
</dbReference>
<dbReference type="Gene3D" id="3.40.50.360">
    <property type="match status" value="1"/>
</dbReference>
<comment type="catalytic activity">
    <reaction evidence="5">
        <text>a quinone + NADH + H(+) = a quinol + NAD(+)</text>
        <dbReference type="Rhea" id="RHEA:46160"/>
        <dbReference type="ChEBI" id="CHEBI:15378"/>
        <dbReference type="ChEBI" id="CHEBI:24646"/>
        <dbReference type="ChEBI" id="CHEBI:57540"/>
        <dbReference type="ChEBI" id="CHEBI:57945"/>
        <dbReference type="ChEBI" id="CHEBI:132124"/>
        <dbReference type="EC" id="1.6.5.2"/>
    </reaction>
</comment>
<dbReference type="FunFam" id="3.40.50.360:FF:000001">
    <property type="entry name" value="NAD(P)H dehydrogenase (Quinone) FQR1-like"/>
    <property type="match status" value="1"/>
</dbReference>
<keyword evidence="4 5" id="KW-0560">Oxidoreductase</keyword>
<comment type="caution">
    <text evidence="5">Lacks conserved residue(s) required for the propagation of feature annotation.</text>
</comment>
<dbReference type="InterPro" id="IPR010089">
    <property type="entry name" value="Flavoprotein_WrbA-like"/>
</dbReference>
<dbReference type="NCBIfam" id="TIGR01755">
    <property type="entry name" value="flav_wrbA"/>
    <property type="match status" value="1"/>
</dbReference>
<evidence type="ECO:0000256" key="5">
    <source>
        <dbReference type="HAMAP-Rule" id="MF_01017"/>
    </source>
</evidence>
<feature type="binding site" evidence="5">
    <location>
        <position position="13"/>
    </location>
    <ligand>
        <name>NAD(+)</name>
        <dbReference type="ChEBI" id="CHEBI:57540"/>
    </ligand>
</feature>
<gene>
    <name evidence="7" type="ORF">CMV30_16910</name>
</gene>
<keyword evidence="5" id="KW-0521">NADP</keyword>
<evidence type="ECO:0000256" key="2">
    <source>
        <dbReference type="ARBA" id="ARBA00022630"/>
    </source>
</evidence>
<dbReference type="InterPro" id="IPR008254">
    <property type="entry name" value="Flavodoxin/NO_synth"/>
</dbReference>
<dbReference type="GO" id="GO:0016020">
    <property type="term" value="C:membrane"/>
    <property type="evidence" value="ECO:0007669"/>
    <property type="project" value="TreeGrafter"/>
</dbReference>
<dbReference type="AlphaFoldDB" id="A0A290QA06"/>
<dbReference type="NCBIfam" id="NF002999">
    <property type="entry name" value="PRK03767.1"/>
    <property type="match status" value="1"/>
</dbReference>
<evidence type="ECO:0000259" key="6">
    <source>
        <dbReference type="PROSITE" id="PS50902"/>
    </source>
</evidence>
<dbReference type="GO" id="GO:0050661">
    <property type="term" value="F:NADP binding"/>
    <property type="evidence" value="ECO:0007669"/>
    <property type="project" value="UniProtKB-UniRule"/>
</dbReference>
<organism evidence="7 8">
    <name type="scientific">Nibricoccus aquaticus</name>
    <dbReference type="NCBI Taxonomy" id="2576891"/>
    <lineage>
        <taxon>Bacteria</taxon>
        <taxon>Pseudomonadati</taxon>
        <taxon>Verrucomicrobiota</taxon>
        <taxon>Opitutia</taxon>
        <taxon>Opitutales</taxon>
        <taxon>Opitutaceae</taxon>
        <taxon>Nibricoccus</taxon>
    </lineage>
</organism>
<dbReference type="GO" id="GO:0010181">
    <property type="term" value="F:FMN binding"/>
    <property type="evidence" value="ECO:0007669"/>
    <property type="project" value="InterPro"/>
</dbReference>
<protein>
    <recommendedName>
        <fullName evidence="5">NAD(P)H dehydrogenase (quinone)</fullName>
        <ecNumber evidence="5">1.6.5.2</ecNumber>
    </recommendedName>
    <alternativeName>
        <fullName evidence="5">NAD(P)H:quinone oxidoreductase</fullName>
        <shortName evidence="5">NQO</shortName>
    </alternativeName>
</protein>
<dbReference type="InterPro" id="IPR005025">
    <property type="entry name" value="FMN_Rdtase-like_dom"/>
</dbReference>
<dbReference type="InterPro" id="IPR037513">
    <property type="entry name" value="NQO"/>
</dbReference>
<evidence type="ECO:0000256" key="3">
    <source>
        <dbReference type="ARBA" id="ARBA00022643"/>
    </source>
</evidence>